<accession>A0A438C755</accession>
<evidence type="ECO:0000256" key="1">
    <source>
        <dbReference type="SAM" id="MobiDB-lite"/>
    </source>
</evidence>
<proteinExistence type="predicted"/>
<gene>
    <name evidence="2" type="ORF">CK203_087641</name>
</gene>
<feature type="region of interest" description="Disordered" evidence="1">
    <location>
        <begin position="125"/>
        <end position="145"/>
    </location>
</feature>
<protein>
    <submittedName>
        <fullName evidence="2">Uncharacterized protein</fullName>
    </submittedName>
</protein>
<sequence length="145" mass="16445">MLCENLRGLRSNFAPPKSFQTLCENEEEDALYAPSEHGPEARLSFSNTAQTRGAFPTPSMRRTTRQRASSPQHRYEMRRPPTILGATTSRSENVRWAQHRPSRVTQIVERDPSTRSYMLIRRPCNSSLSSETPTAYSRGITLSTS</sequence>
<dbReference type="Proteomes" id="UP000288805">
    <property type="component" value="Unassembled WGS sequence"/>
</dbReference>
<evidence type="ECO:0000313" key="3">
    <source>
        <dbReference type="Proteomes" id="UP000288805"/>
    </source>
</evidence>
<feature type="region of interest" description="Disordered" evidence="1">
    <location>
        <begin position="31"/>
        <end position="101"/>
    </location>
</feature>
<name>A0A438C755_VITVI</name>
<evidence type="ECO:0000313" key="2">
    <source>
        <dbReference type="EMBL" id="RVW19087.1"/>
    </source>
</evidence>
<dbReference type="AlphaFoldDB" id="A0A438C755"/>
<organism evidence="2 3">
    <name type="scientific">Vitis vinifera</name>
    <name type="common">Grape</name>
    <dbReference type="NCBI Taxonomy" id="29760"/>
    <lineage>
        <taxon>Eukaryota</taxon>
        <taxon>Viridiplantae</taxon>
        <taxon>Streptophyta</taxon>
        <taxon>Embryophyta</taxon>
        <taxon>Tracheophyta</taxon>
        <taxon>Spermatophyta</taxon>
        <taxon>Magnoliopsida</taxon>
        <taxon>eudicotyledons</taxon>
        <taxon>Gunneridae</taxon>
        <taxon>Pentapetalae</taxon>
        <taxon>rosids</taxon>
        <taxon>Vitales</taxon>
        <taxon>Vitaceae</taxon>
        <taxon>Viteae</taxon>
        <taxon>Vitis</taxon>
    </lineage>
</organism>
<reference evidence="2 3" key="1">
    <citation type="journal article" date="2018" name="PLoS Genet.">
        <title>Population sequencing reveals clonal diversity and ancestral inbreeding in the grapevine cultivar Chardonnay.</title>
        <authorList>
            <person name="Roach M.J."/>
            <person name="Johnson D.L."/>
            <person name="Bohlmann J."/>
            <person name="van Vuuren H.J."/>
            <person name="Jones S.J."/>
            <person name="Pretorius I.S."/>
            <person name="Schmidt S.A."/>
            <person name="Borneman A.R."/>
        </authorList>
    </citation>
    <scope>NUCLEOTIDE SEQUENCE [LARGE SCALE GENOMIC DNA]</scope>
    <source>
        <strain evidence="3">cv. Chardonnay</strain>
        <tissue evidence="2">Leaf</tissue>
    </source>
</reference>
<comment type="caution">
    <text evidence="2">The sequence shown here is derived from an EMBL/GenBank/DDBJ whole genome shotgun (WGS) entry which is preliminary data.</text>
</comment>
<dbReference type="EMBL" id="QGNW01002503">
    <property type="protein sequence ID" value="RVW19087.1"/>
    <property type="molecule type" value="Genomic_DNA"/>
</dbReference>